<name>A0ABT2Z7T4_9RHOB</name>
<evidence type="ECO:0000313" key="2">
    <source>
        <dbReference type="EMBL" id="MCV2867137.1"/>
    </source>
</evidence>
<keyword evidence="1" id="KW-0732">Signal</keyword>
<gene>
    <name evidence="2" type="ORF">OEW28_00670</name>
</gene>
<proteinExistence type="predicted"/>
<dbReference type="EMBL" id="JAOWKY010000001">
    <property type="protein sequence ID" value="MCV2867137.1"/>
    <property type="molecule type" value="Genomic_DNA"/>
</dbReference>
<feature type="signal peptide" evidence="1">
    <location>
        <begin position="1"/>
        <end position="19"/>
    </location>
</feature>
<protein>
    <submittedName>
        <fullName evidence="2">Uncharacterized protein</fullName>
    </submittedName>
</protein>
<comment type="caution">
    <text evidence="2">The sequence shown here is derived from an EMBL/GenBank/DDBJ whole genome shotgun (WGS) entry which is preliminary data.</text>
</comment>
<evidence type="ECO:0000256" key="1">
    <source>
        <dbReference type="SAM" id="SignalP"/>
    </source>
</evidence>
<organism evidence="2 3">
    <name type="scientific">Albidovulum marisflavi</name>
    <dbReference type="NCBI Taxonomy" id="2984159"/>
    <lineage>
        <taxon>Bacteria</taxon>
        <taxon>Pseudomonadati</taxon>
        <taxon>Pseudomonadota</taxon>
        <taxon>Alphaproteobacteria</taxon>
        <taxon>Rhodobacterales</taxon>
        <taxon>Paracoccaceae</taxon>
        <taxon>Albidovulum</taxon>
    </lineage>
</organism>
<dbReference type="Proteomes" id="UP001652542">
    <property type="component" value="Unassembled WGS sequence"/>
</dbReference>
<accession>A0ABT2Z7T4</accession>
<dbReference type="PROSITE" id="PS51257">
    <property type="entry name" value="PROKAR_LIPOPROTEIN"/>
    <property type="match status" value="1"/>
</dbReference>
<evidence type="ECO:0000313" key="3">
    <source>
        <dbReference type="Proteomes" id="UP001652542"/>
    </source>
</evidence>
<keyword evidence="3" id="KW-1185">Reference proteome</keyword>
<sequence>MAFIRRFGLALTLGLAACTAETSQIGTAPAPGQTAGSSEQTAIKAESIAFEYQWIARHRPGWKPVSQGLLINDADEPFDLITIEKGGKTEAIYFDISSFFGTGFGF</sequence>
<dbReference type="RefSeq" id="WP_263732806.1">
    <property type="nucleotide sequence ID" value="NZ_JAOWKY010000001.1"/>
</dbReference>
<reference evidence="2 3" key="1">
    <citation type="submission" date="2022-10" db="EMBL/GenBank/DDBJ databases">
        <title>Defluviimonas sp. nov., isolated from ocean surface water.</title>
        <authorList>
            <person name="He W."/>
            <person name="Wang L."/>
            <person name="Zhang D.-F."/>
        </authorList>
    </citation>
    <scope>NUCLEOTIDE SEQUENCE [LARGE SCALE GENOMIC DNA]</scope>
    <source>
        <strain evidence="2 3">WL0002</strain>
    </source>
</reference>
<feature type="chain" id="PRO_5046035414" evidence="1">
    <location>
        <begin position="20"/>
        <end position="106"/>
    </location>
</feature>